<dbReference type="InterPro" id="IPR018356">
    <property type="entry name" value="Tscrpt_reg_HTH_DeoR_CS"/>
</dbReference>
<dbReference type="InterPro" id="IPR028349">
    <property type="entry name" value="PafC-like"/>
</dbReference>
<keyword evidence="6" id="KW-1185">Reference proteome</keyword>
<dbReference type="Gene3D" id="1.10.10.10">
    <property type="entry name" value="Winged helix-like DNA-binding domain superfamily/Winged helix DNA-binding domain"/>
    <property type="match status" value="1"/>
</dbReference>
<comment type="caution">
    <text evidence="5">The sequence shown here is derived from an EMBL/GenBank/DDBJ whole genome shotgun (WGS) entry which is preliminary data.</text>
</comment>
<dbReference type="Pfam" id="PF13280">
    <property type="entry name" value="WYL"/>
    <property type="match status" value="1"/>
</dbReference>
<dbReference type="Pfam" id="PF25583">
    <property type="entry name" value="WCX"/>
    <property type="match status" value="1"/>
</dbReference>
<accession>A0AAW4L783</accession>
<dbReference type="Pfam" id="PF08279">
    <property type="entry name" value="HTH_11"/>
    <property type="match status" value="1"/>
</dbReference>
<dbReference type="InterPro" id="IPR026881">
    <property type="entry name" value="WYL_dom"/>
</dbReference>
<dbReference type="CDD" id="cd00090">
    <property type="entry name" value="HTH_ARSR"/>
    <property type="match status" value="1"/>
</dbReference>
<keyword evidence="1" id="KW-0805">Transcription regulation</keyword>
<evidence type="ECO:0000256" key="2">
    <source>
        <dbReference type="ARBA" id="ARBA00023125"/>
    </source>
</evidence>
<proteinExistence type="predicted"/>
<dbReference type="InterPro" id="IPR001034">
    <property type="entry name" value="DeoR_HTH"/>
</dbReference>
<protein>
    <submittedName>
        <fullName evidence="5">WYL domain-containing protein</fullName>
    </submittedName>
</protein>
<dbReference type="InterPro" id="IPR057727">
    <property type="entry name" value="WCX_dom"/>
</dbReference>
<dbReference type="InterPro" id="IPR036390">
    <property type="entry name" value="WH_DNA-bd_sf"/>
</dbReference>
<dbReference type="PANTHER" id="PTHR34580:SF1">
    <property type="entry name" value="PROTEIN PAFC"/>
    <property type="match status" value="1"/>
</dbReference>
<name>A0AAW4L783_9BACT</name>
<dbReference type="GO" id="GO:0003677">
    <property type="term" value="F:DNA binding"/>
    <property type="evidence" value="ECO:0007669"/>
    <property type="project" value="UniProtKB-KW"/>
</dbReference>
<dbReference type="PROSITE" id="PS00894">
    <property type="entry name" value="HTH_DEOR_1"/>
    <property type="match status" value="1"/>
</dbReference>
<organism evidence="5 6">
    <name type="scientific">Geoanaerobacter pelophilus</name>
    <dbReference type="NCBI Taxonomy" id="60036"/>
    <lineage>
        <taxon>Bacteria</taxon>
        <taxon>Pseudomonadati</taxon>
        <taxon>Thermodesulfobacteriota</taxon>
        <taxon>Desulfuromonadia</taxon>
        <taxon>Geobacterales</taxon>
        <taxon>Geobacteraceae</taxon>
        <taxon>Geoanaerobacter</taxon>
    </lineage>
</organism>
<reference evidence="5 6" key="1">
    <citation type="submission" date="2021-05" db="EMBL/GenBank/DDBJ databases">
        <title>The draft genome of Geobacter pelophilus DSM 12255.</title>
        <authorList>
            <person name="Xu Z."/>
            <person name="Masuda Y."/>
            <person name="Itoh H."/>
            <person name="Senoo K."/>
        </authorList>
    </citation>
    <scope>NUCLEOTIDE SEQUENCE [LARGE SCALE GENOMIC DNA]</scope>
    <source>
        <strain evidence="5 6">DSM 12255</strain>
    </source>
</reference>
<gene>
    <name evidence="5" type="ORF">KI809_13795</name>
</gene>
<dbReference type="SUPFAM" id="SSF46785">
    <property type="entry name" value="Winged helix' DNA-binding domain"/>
    <property type="match status" value="1"/>
</dbReference>
<dbReference type="RefSeq" id="WP_214172139.1">
    <property type="nucleotide sequence ID" value="NZ_JAHCVJ010000005.1"/>
</dbReference>
<dbReference type="InterPro" id="IPR011991">
    <property type="entry name" value="ArsR-like_HTH"/>
</dbReference>
<dbReference type="Proteomes" id="UP000811899">
    <property type="component" value="Unassembled WGS sequence"/>
</dbReference>
<dbReference type="InterPro" id="IPR013196">
    <property type="entry name" value="HTH_11"/>
</dbReference>
<dbReference type="EMBL" id="JAHCVJ010000005">
    <property type="protein sequence ID" value="MBT0665375.1"/>
    <property type="molecule type" value="Genomic_DNA"/>
</dbReference>
<dbReference type="PIRSF" id="PIRSF016838">
    <property type="entry name" value="PafC"/>
    <property type="match status" value="1"/>
</dbReference>
<dbReference type="PROSITE" id="PS52050">
    <property type="entry name" value="WYL"/>
    <property type="match status" value="1"/>
</dbReference>
<dbReference type="InterPro" id="IPR051534">
    <property type="entry name" value="CBASS_pafABC_assoc_protein"/>
</dbReference>
<evidence type="ECO:0000313" key="5">
    <source>
        <dbReference type="EMBL" id="MBT0665375.1"/>
    </source>
</evidence>
<evidence type="ECO:0000256" key="3">
    <source>
        <dbReference type="ARBA" id="ARBA00023163"/>
    </source>
</evidence>
<feature type="domain" description="HTH deoR-type" evidence="4">
    <location>
        <begin position="12"/>
        <end position="69"/>
    </location>
</feature>
<evidence type="ECO:0000313" key="6">
    <source>
        <dbReference type="Proteomes" id="UP000811899"/>
    </source>
</evidence>
<dbReference type="GO" id="GO:0003700">
    <property type="term" value="F:DNA-binding transcription factor activity"/>
    <property type="evidence" value="ECO:0007669"/>
    <property type="project" value="InterPro"/>
</dbReference>
<evidence type="ECO:0000256" key="1">
    <source>
        <dbReference type="ARBA" id="ARBA00023015"/>
    </source>
</evidence>
<dbReference type="AlphaFoldDB" id="A0AAW4L783"/>
<keyword evidence="2" id="KW-0238">DNA-binding</keyword>
<keyword evidence="3" id="KW-0804">Transcription</keyword>
<dbReference type="InterPro" id="IPR036388">
    <property type="entry name" value="WH-like_DNA-bd_sf"/>
</dbReference>
<dbReference type="PANTHER" id="PTHR34580">
    <property type="match status" value="1"/>
</dbReference>
<dbReference type="PROSITE" id="PS51000">
    <property type="entry name" value="HTH_DEOR_2"/>
    <property type="match status" value="1"/>
</dbReference>
<sequence>MGRGKPAKRYSQAARVHDIIRLIEARHGMTVEELAEEAGVTARTVHRDLNAIHEAGYPLISEWESGRKVYRFLTRFKDVPPVNFTLQELATMYFLRSQSELFHGTPFAEEMAAIFRKVRSVLPPRLAAHLERIAGVAIPLLQGRHDYSGHAEIIKQVRDALVHQNRLTVSYRASGRDHASVYSVDPYTLAFYKGGLYLLGFAHNRNAFRTFALDRIVSVSIQKERFELPDDYQPEDRLRDAFGIVAEEAMEVKIRFSPLVADAVKGRIWHPSQRFEDRDDGGIELTFAAGGKLEIVSWVLSYGEHAEIIAPLELRQMVTKAVSGLTAIYCR</sequence>
<evidence type="ECO:0000259" key="4">
    <source>
        <dbReference type="PROSITE" id="PS51000"/>
    </source>
</evidence>